<reference evidence="1 2" key="1">
    <citation type="journal article" date="2016" name="Nat. Commun.">
        <title>Ectomycorrhizal ecology is imprinted in the genome of the dominant symbiotic fungus Cenococcum geophilum.</title>
        <authorList>
            <consortium name="DOE Joint Genome Institute"/>
            <person name="Peter M."/>
            <person name="Kohler A."/>
            <person name="Ohm R.A."/>
            <person name="Kuo A."/>
            <person name="Krutzmann J."/>
            <person name="Morin E."/>
            <person name="Arend M."/>
            <person name="Barry K.W."/>
            <person name="Binder M."/>
            <person name="Choi C."/>
            <person name="Clum A."/>
            <person name="Copeland A."/>
            <person name="Grisel N."/>
            <person name="Haridas S."/>
            <person name="Kipfer T."/>
            <person name="LaButti K."/>
            <person name="Lindquist E."/>
            <person name="Lipzen A."/>
            <person name="Maire R."/>
            <person name="Meier B."/>
            <person name="Mihaltcheva S."/>
            <person name="Molinier V."/>
            <person name="Murat C."/>
            <person name="Poggeler S."/>
            <person name="Quandt C.A."/>
            <person name="Sperisen C."/>
            <person name="Tritt A."/>
            <person name="Tisserant E."/>
            <person name="Crous P.W."/>
            <person name="Henrissat B."/>
            <person name="Nehls U."/>
            <person name="Egli S."/>
            <person name="Spatafora J.W."/>
            <person name="Grigoriev I.V."/>
            <person name="Martin F.M."/>
        </authorList>
    </citation>
    <scope>NUCLEOTIDE SEQUENCE [LARGE SCALE GENOMIC DNA]</scope>
    <source>
        <strain evidence="1 2">1.58</strain>
    </source>
</reference>
<gene>
    <name evidence="1" type="ORF">K441DRAFT_313258</name>
</gene>
<dbReference type="Proteomes" id="UP000250078">
    <property type="component" value="Unassembled WGS sequence"/>
</dbReference>
<evidence type="ECO:0000313" key="2">
    <source>
        <dbReference type="Proteomes" id="UP000250078"/>
    </source>
</evidence>
<keyword evidence="2" id="KW-1185">Reference proteome</keyword>
<proteinExistence type="predicted"/>
<organism evidence="1 2">
    <name type="scientific">Cenococcum geophilum 1.58</name>
    <dbReference type="NCBI Taxonomy" id="794803"/>
    <lineage>
        <taxon>Eukaryota</taxon>
        <taxon>Fungi</taxon>
        <taxon>Dikarya</taxon>
        <taxon>Ascomycota</taxon>
        <taxon>Pezizomycotina</taxon>
        <taxon>Dothideomycetes</taxon>
        <taxon>Pleosporomycetidae</taxon>
        <taxon>Gloniales</taxon>
        <taxon>Gloniaceae</taxon>
        <taxon>Cenococcum</taxon>
    </lineage>
</organism>
<evidence type="ECO:0000313" key="1">
    <source>
        <dbReference type="EMBL" id="OCK88432.1"/>
    </source>
</evidence>
<accession>A0ACC8EPX4</accession>
<protein>
    <submittedName>
        <fullName evidence="1">Uncharacterized protein</fullName>
    </submittedName>
</protein>
<dbReference type="EMBL" id="KV748243">
    <property type="protein sequence ID" value="OCK88432.1"/>
    <property type="molecule type" value="Genomic_DNA"/>
</dbReference>
<sequence>MPNFIHDCHQPWLIKEIKRMERSGFITAAESDLLEIYSGTTITNFGPPYINSSKQPDQAIVPQDEDIPTVVVEAGWSETVPKLHQDTSLWLKGGAGFVQVVLLIKWTKITGKRVKAFIEVYDLDPAGNKRLLQNETILPTPITAAAQVITITRGQLFGSAIPAGRNPNDTFDLSVDNLRTVAIRRIRKARLFPA</sequence>
<name>A0ACC8EPX4_9PEZI</name>